<evidence type="ECO:0000313" key="2">
    <source>
        <dbReference type="EMBL" id="SHH84877.1"/>
    </source>
</evidence>
<dbReference type="SMART" id="SM00858">
    <property type="entry name" value="SAF"/>
    <property type="match status" value="1"/>
</dbReference>
<dbReference type="CDD" id="cd11614">
    <property type="entry name" value="SAF_CpaB_FlgA_like"/>
    <property type="match status" value="1"/>
</dbReference>
<protein>
    <submittedName>
        <fullName evidence="2">Pilus assembly protein CpaB</fullName>
    </submittedName>
</protein>
<dbReference type="InterPro" id="IPR017592">
    <property type="entry name" value="Pilus_assmbl_Flp-typ_CpaB"/>
</dbReference>
<accession>A0A1M5WBP7</accession>
<organism evidence="2 3">
    <name type="scientific">Desulfosporosinus lacus DSM 15449</name>
    <dbReference type="NCBI Taxonomy" id="1121420"/>
    <lineage>
        <taxon>Bacteria</taxon>
        <taxon>Bacillati</taxon>
        <taxon>Bacillota</taxon>
        <taxon>Clostridia</taxon>
        <taxon>Eubacteriales</taxon>
        <taxon>Desulfitobacteriaceae</taxon>
        <taxon>Desulfosporosinus</taxon>
    </lineage>
</organism>
<keyword evidence="3" id="KW-1185">Reference proteome</keyword>
<dbReference type="InterPro" id="IPR031571">
    <property type="entry name" value="RcpC_dom"/>
</dbReference>
<dbReference type="Gene3D" id="3.90.1210.10">
    <property type="entry name" value="Antifreeze-like/N-acetylneuraminic acid synthase C-terminal domain"/>
    <property type="match status" value="1"/>
</dbReference>
<dbReference type="NCBIfam" id="TIGR03177">
    <property type="entry name" value="pilus_cpaB"/>
    <property type="match status" value="1"/>
</dbReference>
<dbReference type="Pfam" id="PF08666">
    <property type="entry name" value="SAF"/>
    <property type="match status" value="1"/>
</dbReference>
<evidence type="ECO:0000313" key="3">
    <source>
        <dbReference type="Proteomes" id="UP000183954"/>
    </source>
</evidence>
<name>A0A1M5WBP7_9FIRM</name>
<dbReference type="Proteomes" id="UP000183954">
    <property type="component" value="Unassembled WGS sequence"/>
</dbReference>
<reference evidence="3" key="1">
    <citation type="submission" date="2016-11" db="EMBL/GenBank/DDBJ databases">
        <authorList>
            <person name="Varghese N."/>
            <person name="Submissions S."/>
        </authorList>
    </citation>
    <scope>NUCLEOTIDE SEQUENCE [LARGE SCALE GENOMIC DNA]</scope>
    <source>
        <strain evidence="3">DSM 15449</strain>
    </source>
</reference>
<dbReference type="Pfam" id="PF16976">
    <property type="entry name" value="RcpC"/>
    <property type="match status" value="1"/>
</dbReference>
<dbReference type="OrthoDB" id="163768at2"/>
<dbReference type="EMBL" id="FQXJ01000005">
    <property type="protein sequence ID" value="SHH84877.1"/>
    <property type="molecule type" value="Genomic_DNA"/>
</dbReference>
<feature type="domain" description="SAF" evidence="1">
    <location>
        <begin position="37"/>
        <end position="99"/>
    </location>
</feature>
<sequence>MQRKGFFLLALICGLIAAGSMYMYLNKATTNTTSTLKPLVIVKMDIPARTVIAASQLEVKDIPIQGYPQGGFSTIQNVVGSVALLNLSAGDLVVSSMVERPSPQNNGDGLLTGSTAALTVPNGKRAVAIPIGLVSGVGYAIRPGDHVDVLVTIDINDSNSNTQAVTVTTLAAQDVLVLSVGETLREEKNKVETKSYTLALSVPQAMAVTLGSEKGGLRLLLRNPVNTEIRQDTPFTENIFMDPNFINNYK</sequence>
<gene>
    <name evidence="2" type="ORF">SAMN02746098_01543</name>
</gene>
<dbReference type="AlphaFoldDB" id="A0A1M5WBP7"/>
<dbReference type="InterPro" id="IPR013974">
    <property type="entry name" value="SAF"/>
</dbReference>
<proteinExistence type="predicted"/>
<evidence type="ECO:0000259" key="1">
    <source>
        <dbReference type="SMART" id="SM00858"/>
    </source>
</evidence>
<dbReference type="STRING" id="1121420.SAMN02746098_01543"/>